<accession>A0A409W7P7</accession>
<sequence length="364" mass="40010">MVAKAQAQAHQSNARRLMKSVKSKATKTISSASKAVRTAVSSLGVSVRGGQAQSTKASEANAELQSEHDHGDLDMASIMDMDYVNELPRASTAVLSVAPAERDTLTQAAWLPARATVDDMEGESESTSSSGSEDGSELGDEGGRTGTEDEFEDDFEAQLEKEWAELDPSCMLLSPRQANPVIDPVLLGKIAACLSTRYGVSMAIAHRNLANAKIECWGRLVCNTEGGDTVNASEMVKRLQEDSRDASYVRYELLADRNARFRKKAPEYVPETFYRQLRRIFALEMPASDELGTTESQTLILGSILTCKIEMQNDLDMHYFKQHGGTEVVDISTIQCLVGCVKDRGWWVIIDRSRKLARAQFCLD</sequence>
<dbReference type="STRING" id="231916.A0A409W7P7"/>
<dbReference type="Proteomes" id="UP000284706">
    <property type="component" value="Unassembled WGS sequence"/>
</dbReference>
<keyword evidence="3" id="KW-1185">Reference proteome</keyword>
<proteinExistence type="predicted"/>
<dbReference type="EMBL" id="NHYE01005334">
    <property type="protein sequence ID" value="PPQ74528.1"/>
    <property type="molecule type" value="Genomic_DNA"/>
</dbReference>
<gene>
    <name evidence="2" type="ORF">CVT26_007924</name>
</gene>
<evidence type="ECO:0000313" key="2">
    <source>
        <dbReference type="EMBL" id="PPQ74528.1"/>
    </source>
</evidence>
<dbReference type="AlphaFoldDB" id="A0A409W7P7"/>
<feature type="compositionally biased region" description="Low complexity" evidence="1">
    <location>
        <begin position="26"/>
        <end position="36"/>
    </location>
</feature>
<feature type="region of interest" description="Disordered" evidence="1">
    <location>
        <begin position="111"/>
        <end position="152"/>
    </location>
</feature>
<dbReference type="OrthoDB" id="6613063at2759"/>
<evidence type="ECO:0000256" key="1">
    <source>
        <dbReference type="SAM" id="MobiDB-lite"/>
    </source>
</evidence>
<reference evidence="2 3" key="1">
    <citation type="journal article" date="2018" name="Evol. Lett.">
        <title>Horizontal gene cluster transfer increased hallucinogenic mushroom diversity.</title>
        <authorList>
            <person name="Reynolds H.T."/>
            <person name="Vijayakumar V."/>
            <person name="Gluck-Thaler E."/>
            <person name="Korotkin H.B."/>
            <person name="Matheny P.B."/>
            <person name="Slot J.C."/>
        </authorList>
    </citation>
    <scope>NUCLEOTIDE SEQUENCE [LARGE SCALE GENOMIC DNA]</scope>
    <source>
        <strain evidence="2 3">SRW20</strain>
    </source>
</reference>
<name>A0A409W7P7_9AGAR</name>
<comment type="caution">
    <text evidence="2">The sequence shown here is derived from an EMBL/GenBank/DDBJ whole genome shotgun (WGS) entry which is preliminary data.</text>
</comment>
<feature type="region of interest" description="Disordered" evidence="1">
    <location>
        <begin position="1"/>
        <end position="71"/>
    </location>
</feature>
<dbReference type="InParanoid" id="A0A409W7P7"/>
<protein>
    <submittedName>
        <fullName evidence="2">Uncharacterized protein</fullName>
    </submittedName>
</protein>
<evidence type="ECO:0000313" key="3">
    <source>
        <dbReference type="Proteomes" id="UP000284706"/>
    </source>
</evidence>
<organism evidence="2 3">
    <name type="scientific">Gymnopilus dilepis</name>
    <dbReference type="NCBI Taxonomy" id="231916"/>
    <lineage>
        <taxon>Eukaryota</taxon>
        <taxon>Fungi</taxon>
        <taxon>Dikarya</taxon>
        <taxon>Basidiomycota</taxon>
        <taxon>Agaricomycotina</taxon>
        <taxon>Agaricomycetes</taxon>
        <taxon>Agaricomycetidae</taxon>
        <taxon>Agaricales</taxon>
        <taxon>Agaricineae</taxon>
        <taxon>Hymenogastraceae</taxon>
        <taxon>Gymnopilus</taxon>
    </lineage>
</organism>
<feature type="compositionally biased region" description="Basic residues" evidence="1">
    <location>
        <begin position="16"/>
        <end position="25"/>
    </location>
</feature>